<organism evidence="3 4">
    <name type="scientific">Phialocephala subalpina</name>
    <dbReference type="NCBI Taxonomy" id="576137"/>
    <lineage>
        <taxon>Eukaryota</taxon>
        <taxon>Fungi</taxon>
        <taxon>Dikarya</taxon>
        <taxon>Ascomycota</taxon>
        <taxon>Pezizomycotina</taxon>
        <taxon>Leotiomycetes</taxon>
        <taxon>Helotiales</taxon>
        <taxon>Mollisiaceae</taxon>
        <taxon>Phialocephala</taxon>
        <taxon>Phialocephala fortinii species complex</taxon>
    </lineage>
</organism>
<evidence type="ECO:0000313" key="4">
    <source>
        <dbReference type="Proteomes" id="UP000184330"/>
    </source>
</evidence>
<dbReference type="AlphaFoldDB" id="A0A1L7WYF3"/>
<keyword evidence="2" id="KW-1133">Transmembrane helix</keyword>
<evidence type="ECO:0000256" key="1">
    <source>
        <dbReference type="SAM" id="MobiDB-lite"/>
    </source>
</evidence>
<evidence type="ECO:0000256" key="2">
    <source>
        <dbReference type="SAM" id="Phobius"/>
    </source>
</evidence>
<dbReference type="STRING" id="576137.A0A1L7WYF3"/>
<dbReference type="EMBL" id="FJOG01000010">
    <property type="protein sequence ID" value="CZR57801.1"/>
    <property type="molecule type" value="Genomic_DNA"/>
</dbReference>
<feature type="compositionally biased region" description="Basic and acidic residues" evidence="1">
    <location>
        <begin position="468"/>
        <end position="498"/>
    </location>
</feature>
<proteinExistence type="predicted"/>
<feature type="transmembrane region" description="Helical" evidence="2">
    <location>
        <begin position="340"/>
        <end position="363"/>
    </location>
</feature>
<feature type="transmembrane region" description="Helical" evidence="2">
    <location>
        <begin position="129"/>
        <end position="149"/>
    </location>
</feature>
<sequence length="519" mass="59714">MNLVNARDWVAFPAGDNSNDTLIGGTHFNLATLQHWNYTFYSNNTVSNGSRCILVFEPYTPPLLLENGTFVNSSSCYSPINPMKTRSQVGLFFTCFFALAVVFTSINLRKHGKLFLPTEKRFRAVGRRWQWYWMFIVAAFGIISGITGVDVDRYYLPELPIVLSNFFWFLMLPTTMCVVWESVRHWGSWQERQMVDPNPFILRQDDQRAKFELYIPVIFYLFAFMNFFMMIPRSWSAIELQRDPDQARLRAEPVATDIRFKLAALFLLWSWITTVLSLWHSIKHYKERNRGILNRTIGFVRYAPKKFILSLILSLVMIGYEAAISFEFSISPLKLDTDVGFMYGLGWAPIALIFIVLNVAGYIDPNEDKELIRQRRIRGAEIDQEIGIVKKPHWWSRLNRDNQHMSVRDEIAHNFNQVGGGQPTARNLETNIEMGLMPASKGVDSNKPVANDGSLRMASNLLFPARNDIQETQERFTDHPEPLRGRDPKPRDVSDRSDSTASGVTLGAKPQQIRSMLDV</sequence>
<gene>
    <name evidence="3" type="ORF">PAC_07690</name>
</gene>
<accession>A0A1L7WYF3</accession>
<keyword evidence="4" id="KW-1185">Reference proteome</keyword>
<reference evidence="3 4" key="1">
    <citation type="submission" date="2016-03" db="EMBL/GenBank/DDBJ databases">
        <authorList>
            <person name="Ploux O."/>
        </authorList>
    </citation>
    <scope>NUCLEOTIDE SEQUENCE [LARGE SCALE GENOMIC DNA]</scope>
    <source>
        <strain evidence="3 4">UAMH 11012</strain>
    </source>
</reference>
<evidence type="ECO:0000313" key="3">
    <source>
        <dbReference type="EMBL" id="CZR57801.1"/>
    </source>
</evidence>
<feature type="transmembrane region" description="Helical" evidence="2">
    <location>
        <begin position="161"/>
        <end position="183"/>
    </location>
</feature>
<feature type="transmembrane region" description="Helical" evidence="2">
    <location>
        <begin position="262"/>
        <end position="282"/>
    </location>
</feature>
<dbReference type="Pfam" id="PF10361">
    <property type="entry name" value="DUF2434"/>
    <property type="match status" value="1"/>
</dbReference>
<feature type="transmembrane region" description="Helical" evidence="2">
    <location>
        <begin position="303"/>
        <end position="320"/>
    </location>
</feature>
<feature type="transmembrane region" description="Helical" evidence="2">
    <location>
        <begin position="213"/>
        <end position="231"/>
    </location>
</feature>
<dbReference type="OrthoDB" id="5308502at2759"/>
<keyword evidence="2" id="KW-0472">Membrane</keyword>
<feature type="region of interest" description="Disordered" evidence="1">
    <location>
        <begin position="466"/>
        <end position="519"/>
    </location>
</feature>
<dbReference type="InterPro" id="IPR018830">
    <property type="entry name" value="DUF2434"/>
</dbReference>
<name>A0A1L7WYF3_9HELO</name>
<keyword evidence="2" id="KW-0812">Transmembrane</keyword>
<protein>
    <submittedName>
        <fullName evidence="3">Uncharacterized protein</fullName>
    </submittedName>
</protein>
<feature type="transmembrane region" description="Helical" evidence="2">
    <location>
        <begin position="89"/>
        <end position="108"/>
    </location>
</feature>
<dbReference type="Proteomes" id="UP000184330">
    <property type="component" value="Unassembled WGS sequence"/>
</dbReference>